<evidence type="ECO:0000313" key="4">
    <source>
        <dbReference type="Proteomes" id="UP000283523"/>
    </source>
</evidence>
<dbReference type="AlphaFoldDB" id="A0A418M3Y8"/>
<keyword evidence="2" id="KW-1133">Transmembrane helix</keyword>
<feature type="transmembrane region" description="Helical" evidence="2">
    <location>
        <begin position="45"/>
        <end position="65"/>
    </location>
</feature>
<comment type="caution">
    <text evidence="3">The sequence shown here is derived from an EMBL/GenBank/DDBJ whole genome shotgun (WGS) entry which is preliminary data.</text>
</comment>
<feature type="compositionally biased region" description="Basic and acidic residues" evidence="1">
    <location>
        <begin position="85"/>
        <end position="96"/>
    </location>
</feature>
<organism evidence="3 4">
    <name type="scientific">Fibrisoma montanum</name>
    <dbReference type="NCBI Taxonomy" id="2305895"/>
    <lineage>
        <taxon>Bacteria</taxon>
        <taxon>Pseudomonadati</taxon>
        <taxon>Bacteroidota</taxon>
        <taxon>Cytophagia</taxon>
        <taxon>Cytophagales</taxon>
        <taxon>Spirosomataceae</taxon>
        <taxon>Fibrisoma</taxon>
    </lineage>
</organism>
<name>A0A418M3Y8_9BACT</name>
<protein>
    <submittedName>
        <fullName evidence="3">Uncharacterized protein</fullName>
    </submittedName>
</protein>
<dbReference type="Proteomes" id="UP000283523">
    <property type="component" value="Unassembled WGS sequence"/>
</dbReference>
<evidence type="ECO:0000313" key="3">
    <source>
        <dbReference type="EMBL" id="RIV20527.1"/>
    </source>
</evidence>
<keyword evidence="2" id="KW-0472">Membrane</keyword>
<feature type="transmembrane region" description="Helical" evidence="2">
    <location>
        <begin position="7"/>
        <end position="25"/>
    </location>
</feature>
<feature type="compositionally biased region" description="Low complexity" evidence="1">
    <location>
        <begin position="74"/>
        <end position="83"/>
    </location>
</feature>
<keyword evidence="2" id="KW-0812">Transmembrane</keyword>
<proteinExistence type="predicted"/>
<sequence length="133" mass="14810">MKALLTLHIDLLKVLTVVLVGWYLFRLAKIWVLPDEEITSRMTRAARTVIATLLVVLAVAAIGFLSGCKPKPKPVASPASPVVRPDTHRQHLERQLETSSNQVTRIQKKAKQTVTDYEDALKRFDADSAIVLP</sequence>
<feature type="region of interest" description="Disordered" evidence="1">
    <location>
        <begin position="71"/>
        <end position="98"/>
    </location>
</feature>
<evidence type="ECO:0000256" key="2">
    <source>
        <dbReference type="SAM" id="Phobius"/>
    </source>
</evidence>
<accession>A0A418M3Y8</accession>
<gene>
    <name evidence="3" type="ORF">DYU11_21005</name>
</gene>
<dbReference type="EMBL" id="QXED01000006">
    <property type="protein sequence ID" value="RIV20527.1"/>
    <property type="molecule type" value="Genomic_DNA"/>
</dbReference>
<evidence type="ECO:0000256" key="1">
    <source>
        <dbReference type="SAM" id="MobiDB-lite"/>
    </source>
</evidence>
<keyword evidence="4" id="KW-1185">Reference proteome</keyword>
<dbReference type="RefSeq" id="WP_119669695.1">
    <property type="nucleotide sequence ID" value="NZ_QXED01000006.1"/>
</dbReference>
<reference evidence="3 4" key="1">
    <citation type="submission" date="2018-08" db="EMBL/GenBank/DDBJ databases">
        <title>Fibrisoma montanum sp. nov., isolated from Danxia mountain soil.</title>
        <authorList>
            <person name="Huang Y."/>
        </authorList>
    </citation>
    <scope>NUCLEOTIDE SEQUENCE [LARGE SCALE GENOMIC DNA]</scope>
    <source>
        <strain evidence="3 4">HYT19</strain>
    </source>
</reference>